<dbReference type="Pfam" id="PF08205">
    <property type="entry name" value="C2-set_2"/>
    <property type="match status" value="1"/>
</dbReference>
<organism evidence="12 13">
    <name type="scientific">Branchiostoma floridae</name>
    <name type="common">Florida lancelet</name>
    <name type="synonym">Amphioxus</name>
    <dbReference type="NCBI Taxonomy" id="7739"/>
    <lineage>
        <taxon>Eukaryota</taxon>
        <taxon>Metazoa</taxon>
        <taxon>Chordata</taxon>
        <taxon>Cephalochordata</taxon>
        <taxon>Leptocardii</taxon>
        <taxon>Amphioxiformes</taxon>
        <taxon>Branchiostomatidae</taxon>
        <taxon>Branchiostoma</taxon>
    </lineage>
</organism>
<evidence type="ECO:0000256" key="4">
    <source>
        <dbReference type="ARBA" id="ARBA00023136"/>
    </source>
</evidence>
<feature type="chain" id="PRO_5039942464" evidence="10">
    <location>
        <begin position="24"/>
        <end position="672"/>
    </location>
</feature>
<dbReference type="Pfam" id="PF07679">
    <property type="entry name" value="I-set"/>
    <property type="match status" value="1"/>
</dbReference>
<dbReference type="SMART" id="SM00406">
    <property type="entry name" value="IGv"/>
    <property type="match status" value="1"/>
</dbReference>
<evidence type="ECO:0000256" key="10">
    <source>
        <dbReference type="SAM" id="SignalP"/>
    </source>
</evidence>
<feature type="transmembrane region" description="Helical" evidence="9">
    <location>
        <begin position="514"/>
        <end position="540"/>
    </location>
</feature>
<accession>A0A9J7N2W8</accession>
<evidence type="ECO:0000256" key="7">
    <source>
        <dbReference type="ARBA" id="ARBA00023319"/>
    </source>
</evidence>
<dbReference type="PANTHER" id="PTHR11640:SF164">
    <property type="entry name" value="MAM DOMAIN-CONTAINING GLYCOSYLPHOSPHATIDYLINOSITOL ANCHOR PROTEIN 1"/>
    <property type="match status" value="1"/>
</dbReference>
<evidence type="ECO:0000313" key="12">
    <source>
        <dbReference type="Proteomes" id="UP000001554"/>
    </source>
</evidence>
<dbReference type="CDD" id="cd00096">
    <property type="entry name" value="Ig"/>
    <property type="match status" value="1"/>
</dbReference>
<keyword evidence="12" id="KW-1185">Reference proteome</keyword>
<dbReference type="CDD" id="cd00099">
    <property type="entry name" value="IgV"/>
    <property type="match status" value="1"/>
</dbReference>
<proteinExistence type="predicted"/>
<evidence type="ECO:0000256" key="8">
    <source>
        <dbReference type="SAM" id="MobiDB-lite"/>
    </source>
</evidence>
<evidence type="ECO:0000256" key="9">
    <source>
        <dbReference type="SAM" id="Phobius"/>
    </source>
</evidence>
<comment type="subcellular location">
    <subcellularLocation>
        <location evidence="1">Membrane</location>
        <topology evidence="1">Single-pass type I membrane protein</topology>
    </subcellularLocation>
</comment>
<feature type="region of interest" description="Disordered" evidence="8">
    <location>
        <begin position="653"/>
        <end position="672"/>
    </location>
</feature>
<keyword evidence="10" id="KW-0732">Signal</keyword>
<feature type="domain" description="Ig-like" evidence="11">
    <location>
        <begin position="235"/>
        <end position="319"/>
    </location>
</feature>
<dbReference type="InterPro" id="IPR013162">
    <property type="entry name" value="CD80_C2-set"/>
</dbReference>
<dbReference type="InterPro" id="IPR003598">
    <property type="entry name" value="Ig_sub2"/>
</dbReference>
<dbReference type="SMART" id="SM00408">
    <property type="entry name" value="IGc2"/>
    <property type="match status" value="4"/>
</dbReference>
<dbReference type="InterPro" id="IPR036179">
    <property type="entry name" value="Ig-like_dom_sf"/>
</dbReference>
<dbReference type="PROSITE" id="PS50835">
    <property type="entry name" value="IG_LIKE"/>
    <property type="match status" value="5"/>
</dbReference>
<keyword evidence="2 9" id="KW-0812">Transmembrane</keyword>
<dbReference type="Proteomes" id="UP000001554">
    <property type="component" value="Chromosome 9"/>
</dbReference>
<evidence type="ECO:0000259" key="11">
    <source>
        <dbReference type="PROSITE" id="PS50835"/>
    </source>
</evidence>
<dbReference type="GeneID" id="118423671"/>
<keyword evidence="5" id="KW-1015">Disulfide bond</keyword>
<feature type="domain" description="Ig-like" evidence="11">
    <location>
        <begin position="135"/>
        <end position="227"/>
    </location>
</feature>
<keyword evidence="6" id="KW-0325">Glycoprotein</keyword>
<dbReference type="SMART" id="SM00409">
    <property type="entry name" value="IG"/>
    <property type="match status" value="5"/>
</dbReference>
<dbReference type="AlphaFoldDB" id="A0A9J7N2W8"/>
<dbReference type="GO" id="GO:0050839">
    <property type="term" value="F:cell adhesion molecule binding"/>
    <property type="evidence" value="ECO:0000318"/>
    <property type="project" value="GO_Central"/>
</dbReference>
<dbReference type="Pfam" id="PF13927">
    <property type="entry name" value="Ig_3"/>
    <property type="match status" value="1"/>
</dbReference>
<dbReference type="InterPro" id="IPR051275">
    <property type="entry name" value="Cell_adhesion_signaling"/>
</dbReference>
<dbReference type="KEGG" id="bfo:118423671"/>
<sequence length="672" mass="74385">MAPFWAAAGVTVLELAMVLKVIANVPSYRNFPQSTAVRVGRSVTLNCAFDGLSPNDVVNWHWYNPETEAKLHHISSGSNVAPEFPRFSVVGNSQSGEFNLLVRTARPEDEGNYRCSVFSVRETKDAKLTVVVPPPKAPTIFGDRTPRTVGQGLALTCTSEGGRPLPQLQWFNGTRLHVIPATQQSTEDQKVSLDLVIPFLTRWDNGARLTCSADQGFPGVISPQNTSTRIKVLYPPVVRVPKMSFSVSEGGAANLSCSIDSNPPSKVIWRKISGSLPTYSETRGASLVITNVSSSDEGIYQCTARNDVQPDGLGTVTLDVIYAPLIKPTFEKEISVMHGKDLYSLNCQAEGNPAPHVRWRRKDVKIYFNNPLTFSKVGYLEEGFYECVASSRGFPEVTRETYLNVIGRPDVLSESSTVAVTGGDTVRLSCTIASDPPPEDISWVYRGPTGEERRYRGGRMDDVEVKTMVEDRIRTELTIASATNANVGDYLCKAQNMFGSDQQEFRVEVTASQMVVVAVIAGSATIGMLLAILTAICIGLRKGWIGRDKKGREHSEARQDIDNGVRHKDEKERTVIELQQIKNKAPRPRPPPKVDRDVNPYSIGLTYSHLSEPAPAYSTVDTARIRRQDDAYTYSPRRSPYRDHVEELRGAVPKSSKYYNPPEPIWRMPEET</sequence>
<dbReference type="GO" id="GO:0098609">
    <property type="term" value="P:cell-cell adhesion"/>
    <property type="evidence" value="ECO:0000318"/>
    <property type="project" value="GO_Central"/>
</dbReference>
<feature type="domain" description="Ig-like" evidence="11">
    <location>
        <begin position="324"/>
        <end position="404"/>
    </location>
</feature>
<name>A0A9J7N2W8_BRAFL</name>
<reference evidence="13" key="2">
    <citation type="submission" date="2025-08" db="UniProtKB">
        <authorList>
            <consortium name="RefSeq"/>
        </authorList>
    </citation>
    <scope>IDENTIFICATION</scope>
    <source>
        <strain evidence="13">S238N-H82</strain>
        <tissue evidence="13">Testes</tissue>
    </source>
</reference>
<evidence type="ECO:0000313" key="13">
    <source>
        <dbReference type="RefSeq" id="XP_035687799.1"/>
    </source>
</evidence>
<dbReference type="RefSeq" id="XP_035687799.1">
    <property type="nucleotide sequence ID" value="XM_035831906.1"/>
</dbReference>
<evidence type="ECO:0000256" key="6">
    <source>
        <dbReference type="ARBA" id="ARBA00023180"/>
    </source>
</evidence>
<feature type="signal peptide" evidence="10">
    <location>
        <begin position="1"/>
        <end position="23"/>
    </location>
</feature>
<dbReference type="Pfam" id="PF07686">
    <property type="entry name" value="V-set"/>
    <property type="match status" value="1"/>
</dbReference>
<evidence type="ECO:0000256" key="3">
    <source>
        <dbReference type="ARBA" id="ARBA00022989"/>
    </source>
</evidence>
<feature type="region of interest" description="Disordered" evidence="8">
    <location>
        <begin position="548"/>
        <end position="569"/>
    </location>
</feature>
<dbReference type="InterPro" id="IPR013098">
    <property type="entry name" value="Ig_I-set"/>
</dbReference>
<dbReference type="InterPro" id="IPR013106">
    <property type="entry name" value="Ig_V-set"/>
</dbReference>
<dbReference type="InterPro" id="IPR007110">
    <property type="entry name" value="Ig-like_dom"/>
</dbReference>
<keyword evidence="7" id="KW-0393">Immunoglobulin domain</keyword>
<protein>
    <submittedName>
        <fullName evidence="13">Irregular chiasm C-roughest protein-like isoform X1</fullName>
    </submittedName>
</protein>
<evidence type="ECO:0000256" key="2">
    <source>
        <dbReference type="ARBA" id="ARBA00022692"/>
    </source>
</evidence>
<dbReference type="PANTHER" id="PTHR11640">
    <property type="entry name" value="NEPHRIN"/>
    <property type="match status" value="1"/>
</dbReference>
<feature type="domain" description="Ig-like" evidence="11">
    <location>
        <begin position="26"/>
        <end position="129"/>
    </location>
</feature>
<keyword evidence="4 9" id="KW-0472">Membrane</keyword>
<evidence type="ECO:0000256" key="1">
    <source>
        <dbReference type="ARBA" id="ARBA00004479"/>
    </source>
</evidence>
<evidence type="ECO:0000256" key="5">
    <source>
        <dbReference type="ARBA" id="ARBA00023157"/>
    </source>
</evidence>
<gene>
    <name evidence="13" type="primary">LOC118423671</name>
</gene>
<dbReference type="InterPro" id="IPR003599">
    <property type="entry name" value="Ig_sub"/>
</dbReference>
<dbReference type="GO" id="GO:0005886">
    <property type="term" value="C:plasma membrane"/>
    <property type="evidence" value="ECO:0000318"/>
    <property type="project" value="GO_Central"/>
</dbReference>
<dbReference type="OrthoDB" id="6413693at2759"/>
<dbReference type="InterPro" id="IPR013783">
    <property type="entry name" value="Ig-like_fold"/>
</dbReference>
<dbReference type="SUPFAM" id="SSF48726">
    <property type="entry name" value="Immunoglobulin"/>
    <property type="match status" value="5"/>
</dbReference>
<keyword evidence="3 9" id="KW-1133">Transmembrane helix</keyword>
<dbReference type="GO" id="GO:0005911">
    <property type="term" value="C:cell-cell junction"/>
    <property type="evidence" value="ECO:0000318"/>
    <property type="project" value="GO_Central"/>
</dbReference>
<feature type="domain" description="Ig-like" evidence="11">
    <location>
        <begin position="409"/>
        <end position="510"/>
    </location>
</feature>
<reference evidence="12" key="1">
    <citation type="journal article" date="2020" name="Nat. Ecol. Evol.">
        <title>Deeply conserved synteny resolves early events in vertebrate evolution.</title>
        <authorList>
            <person name="Simakov O."/>
            <person name="Marletaz F."/>
            <person name="Yue J.X."/>
            <person name="O'Connell B."/>
            <person name="Jenkins J."/>
            <person name="Brandt A."/>
            <person name="Calef R."/>
            <person name="Tung C.H."/>
            <person name="Huang T.K."/>
            <person name="Schmutz J."/>
            <person name="Satoh N."/>
            <person name="Yu J.K."/>
            <person name="Putnam N.H."/>
            <person name="Green R.E."/>
            <person name="Rokhsar D.S."/>
        </authorList>
    </citation>
    <scope>NUCLEOTIDE SEQUENCE [LARGE SCALE GENOMIC DNA]</scope>
    <source>
        <strain evidence="12">S238N-H82</strain>
    </source>
</reference>
<dbReference type="Gene3D" id="2.60.40.10">
    <property type="entry name" value="Immunoglobulins"/>
    <property type="match status" value="5"/>
</dbReference>